<dbReference type="CDD" id="cd02440">
    <property type="entry name" value="AdoMet_MTases"/>
    <property type="match status" value="1"/>
</dbReference>
<dbReference type="InterPro" id="IPR041698">
    <property type="entry name" value="Methyltransf_25"/>
</dbReference>
<keyword evidence="5" id="KW-1185">Reference proteome</keyword>
<evidence type="ECO:0000256" key="2">
    <source>
        <dbReference type="ARBA" id="ARBA00022679"/>
    </source>
</evidence>
<comment type="caution">
    <text evidence="4">The sequence shown here is derived from an EMBL/GenBank/DDBJ whole genome shotgun (WGS) entry which is preliminary data.</text>
</comment>
<dbReference type="GO" id="GO:0032259">
    <property type="term" value="P:methylation"/>
    <property type="evidence" value="ECO:0007669"/>
    <property type="project" value="UniProtKB-KW"/>
</dbReference>
<evidence type="ECO:0000259" key="3">
    <source>
        <dbReference type="Pfam" id="PF13649"/>
    </source>
</evidence>
<evidence type="ECO:0000256" key="1">
    <source>
        <dbReference type="ARBA" id="ARBA00022603"/>
    </source>
</evidence>
<organism evidence="4 5">
    <name type="scientific">Novosphingobium mangrovi</name>
    <name type="common">ex Huang et al. 2023</name>
    <dbReference type="NCBI Taxonomy" id="2976432"/>
    <lineage>
        <taxon>Bacteria</taxon>
        <taxon>Pseudomonadati</taxon>
        <taxon>Pseudomonadota</taxon>
        <taxon>Alphaproteobacteria</taxon>
        <taxon>Sphingomonadales</taxon>
        <taxon>Sphingomonadaceae</taxon>
        <taxon>Novosphingobium</taxon>
    </lineage>
</organism>
<dbReference type="Proteomes" id="UP001165583">
    <property type="component" value="Unassembled WGS sequence"/>
</dbReference>
<dbReference type="SUPFAM" id="SSF53335">
    <property type="entry name" value="S-adenosyl-L-methionine-dependent methyltransferases"/>
    <property type="match status" value="1"/>
</dbReference>
<accession>A0ABT2I2P4</accession>
<name>A0ABT2I2P4_9SPHN</name>
<keyword evidence="2" id="KW-0808">Transferase</keyword>
<evidence type="ECO:0000313" key="5">
    <source>
        <dbReference type="Proteomes" id="UP001165583"/>
    </source>
</evidence>
<dbReference type="PANTHER" id="PTHR43861:SF1">
    <property type="entry name" value="TRANS-ACONITATE 2-METHYLTRANSFERASE"/>
    <property type="match status" value="1"/>
</dbReference>
<proteinExistence type="predicted"/>
<gene>
    <name evidence="4" type="ORF">NZK81_05945</name>
</gene>
<feature type="domain" description="Methyltransferase" evidence="3">
    <location>
        <begin position="47"/>
        <end position="144"/>
    </location>
</feature>
<dbReference type="RefSeq" id="WP_260044851.1">
    <property type="nucleotide sequence ID" value="NZ_JANZXA010000003.1"/>
</dbReference>
<dbReference type="EMBL" id="JANZXA010000003">
    <property type="protein sequence ID" value="MCT2399080.1"/>
    <property type="molecule type" value="Genomic_DNA"/>
</dbReference>
<reference evidence="4" key="1">
    <citation type="submission" date="2022-09" db="EMBL/GenBank/DDBJ databases">
        <title>Novosphingobium sp. Nov., a polycyclic aromatic hydrocarbon-degrading bacterium isolated form mangrove sediments in HongKong.</title>
        <authorList>
            <person name="Hu Z."/>
        </authorList>
    </citation>
    <scope>NUCLEOTIDE SEQUENCE</scope>
    <source>
        <strain evidence="4">HK4-1</strain>
    </source>
</reference>
<sequence>MSEQRERIARAFSGARDYDRHARIQREVAQALAARIAALDLPENPRVLEVGCGTGFLTQALAEAGIGGGGDGDWLITDIAPDMLARCRERLGETPHRHFAVLDGEHDTPQGGPFDLICSSLALQWFDDAPAALARMAGWLAPGGHCIVTTLGPGSFAEWRAAHEAEGLEPGTPPFAPVEAFAALDPESLTVENRVERHADARAFLHAVKAIGAGTPGPGHRPLPPATLRRVMAAFDRNGGEVTYEVVTCHLHRAR</sequence>
<dbReference type="InterPro" id="IPR029063">
    <property type="entry name" value="SAM-dependent_MTases_sf"/>
</dbReference>
<dbReference type="PANTHER" id="PTHR43861">
    <property type="entry name" value="TRANS-ACONITATE 2-METHYLTRANSFERASE-RELATED"/>
    <property type="match status" value="1"/>
</dbReference>
<dbReference type="Gene3D" id="3.40.50.150">
    <property type="entry name" value="Vaccinia Virus protein VP39"/>
    <property type="match status" value="1"/>
</dbReference>
<evidence type="ECO:0000313" key="4">
    <source>
        <dbReference type="EMBL" id="MCT2399080.1"/>
    </source>
</evidence>
<dbReference type="Pfam" id="PF13649">
    <property type="entry name" value="Methyltransf_25"/>
    <property type="match status" value="1"/>
</dbReference>
<dbReference type="GO" id="GO:0008168">
    <property type="term" value="F:methyltransferase activity"/>
    <property type="evidence" value="ECO:0007669"/>
    <property type="project" value="UniProtKB-KW"/>
</dbReference>
<protein>
    <submittedName>
        <fullName evidence="4">Methyltransferase domain-containing protein</fullName>
    </submittedName>
</protein>
<keyword evidence="1 4" id="KW-0489">Methyltransferase</keyword>